<protein>
    <submittedName>
        <fullName evidence="1">Uncharacterized protein</fullName>
    </submittedName>
</protein>
<proteinExistence type="predicted"/>
<organism evidence="1 2">
    <name type="scientific">Tritrichomonas musculus</name>
    <dbReference type="NCBI Taxonomy" id="1915356"/>
    <lineage>
        <taxon>Eukaryota</taxon>
        <taxon>Metamonada</taxon>
        <taxon>Parabasalia</taxon>
        <taxon>Tritrichomonadida</taxon>
        <taxon>Tritrichomonadidae</taxon>
        <taxon>Tritrichomonas</taxon>
    </lineage>
</organism>
<dbReference type="Proteomes" id="UP001470230">
    <property type="component" value="Unassembled WGS sequence"/>
</dbReference>
<name>A0ABR2J445_9EUKA</name>
<sequence>MFGLNIHFLSFKLSPNLYQKNDKIRVSATTYPEQNKDAFIVECQKMNYVHHFFTIRVTEKTERIIFVFRRKSFLHSDPIIASTIVYAKDFPSPNNSKNMEIKTMYIYEPVKSGNKNRKIFGEMQVQFSVAEASPTETTAINFGITRFHKAEGYAKVDINENQLYNNSIFGDFDMLN</sequence>
<accession>A0ABR2J445</accession>
<dbReference type="EMBL" id="JAPFFF010000013">
    <property type="protein sequence ID" value="KAK8872197.1"/>
    <property type="molecule type" value="Genomic_DNA"/>
</dbReference>
<evidence type="ECO:0000313" key="2">
    <source>
        <dbReference type="Proteomes" id="UP001470230"/>
    </source>
</evidence>
<comment type="caution">
    <text evidence="1">The sequence shown here is derived from an EMBL/GenBank/DDBJ whole genome shotgun (WGS) entry which is preliminary data.</text>
</comment>
<keyword evidence="2" id="KW-1185">Reference proteome</keyword>
<reference evidence="1 2" key="1">
    <citation type="submission" date="2024-04" db="EMBL/GenBank/DDBJ databases">
        <title>Tritrichomonas musculus Genome.</title>
        <authorList>
            <person name="Alves-Ferreira E."/>
            <person name="Grigg M."/>
            <person name="Lorenzi H."/>
            <person name="Galac M."/>
        </authorList>
    </citation>
    <scope>NUCLEOTIDE SEQUENCE [LARGE SCALE GENOMIC DNA]</scope>
    <source>
        <strain evidence="1 2">EAF2021</strain>
    </source>
</reference>
<evidence type="ECO:0000313" key="1">
    <source>
        <dbReference type="EMBL" id="KAK8872197.1"/>
    </source>
</evidence>
<gene>
    <name evidence="1" type="ORF">M9Y10_007961</name>
</gene>